<dbReference type="InterPro" id="IPR003721">
    <property type="entry name" value="Pantoate_ligase"/>
</dbReference>
<dbReference type="Gene3D" id="3.30.1300.10">
    <property type="entry name" value="Pantoate-beta-alanine ligase, C-terminal domain"/>
    <property type="match status" value="1"/>
</dbReference>
<comment type="miscellaneous">
    <text evidence="8">The reaction proceeds by a bi uni uni bi ping pong mechanism.</text>
</comment>
<organism evidence="9 10">
    <name type="scientific">Acetobacter garciniae</name>
    <dbReference type="NCBI Taxonomy" id="2817435"/>
    <lineage>
        <taxon>Bacteria</taxon>
        <taxon>Pseudomonadati</taxon>
        <taxon>Pseudomonadota</taxon>
        <taxon>Alphaproteobacteria</taxon>
        <taxon>Acetobacterales</taxon>
        <taxon>Acetobacteraceae</taxon>
        <taxon>Acetobacter</taxon>
    </lineage>
</organism>
<feature type="binding site" evidence="8">
    <location>
        <begin position="148"/>
        <end position="151"/>
    </location>
    <ligand>
        <name>ATP</name>
        <dbReference type="ChEBI" id="CHEBI:30616"/>
    </ligand>
</feature>
<sequence>MHIVRTRTELRELVTRWHAGGDTIGVVPTMGSLHDGHLALVRALDGKATRRIVSVFVNPIQFNNAEDFSLYPRGLEADAALLEQTGRVDVLYAPGEGEMYPPGFSTRVLVQGLDKVLCGADRPGHFDGVATVVTKLLLQTGADIAAFGEKDYQQLGIIHRLVADLNLPVTILPVPTVRDADGLALSSRNRRLSPAARQQAAILPATLKTCLAAMKAGQTVAASLEQCRTTLRQAGFDVHYLELRHEDTLLPATQAGPGTRLFVAASLDGIRLIDNMPVT</sequence>
<dbReference type="InterPro" id="IPR042176">
    <property type="entry name" value="Pantoate_ligase_C"/>
</dbReference>
<feature type="binding site" evidence="8">
    <location>
        <position position="177"/>
    </location>
    <ligand>
        <name>ATP</name>
        <dbReference type="ChEBI" id="CHEBI:30616"/>
    </ligand>
</feature>
<dbReference type="CDD" id="cd00560">
    <property type="entry name" value="PanC"/>
    <property type="match status" value="1"/>
</dbReference>
<evidence type="ECO:0000313" key="9">
    <source>
        <dbReference type="EMBL" id="MBO1326606.1"/>
    </source>
</evidence>
<dbReference type="SUPFAM" id="SSF52374">
    <property type="entry name" value="Nucleotidylyl transferase"/>
    <property type="match status" value="1"/>
</dbReference>
<protein>
    <recommendedName>
        <fullName evidence="8">Pantothenate synthetase</fullName>
        <shortName evidence="8">PS</shortName>
        <ecNumber evidence="8">6.3.2.1</ecNumber>
    </recommendedName>
    <alternativeName>
        <fullName evidence="8">Pantoate--beta-alanine ligase</fullName>
    </alternativeName>
    <alternativeName>
        <fullName evidence="8">Pantoate-activating enzyme</fullName>
    </alternativeName>
</protein>
<dbReference type="InterPro" id="IPR014729">
    <property type="entry name" value="Rossmann-like_a/b/a_fold"/>
</dbReference>
<evidence type="ECO:0000256" key="1">
    <source>
        <dbReference type="ARBA" id="ARBA00004990"/>
    </source>
</evidence>
<dbReference type="PANTHER" id="PTHR21299">
    <property type="entry name" value="CYTIDYLATE KINASE/PANTOATE-BETA-ALANINE LIGASE"/>
    <property type="match status" value="1"/>
</dbReference>
<evidence type="ECO:0000256" key="3">
    <source>
        <dbReference type="ARBA" id="ARBA00022598"/>
    </source>
</evidence>
<evidence type="ECO:0000256" key="2">
    <source>
        <dbReference type="ARBA" id="ARBA00009256"/>
    </source>
</evidence>
<dbReference type="GO" id="GO:0015940">
    <property type="term" value="P:pantothenate biosynthetic process"/>
    <property type="evidence" value="ECO:0007669"/>
    <property type="project" value="UniProtKB-UniRule"/>
</dbReference>
<comment type="catalytic activity">
    <reaction evidence="7 8">
        <text>(R)-pantoate + beta-alanine + ATP = (R)-pantothenate + AMP + diphosphate + H(+)</text>
        <dbReference type="Rhea" id="RHEA:10912"/>
        <dbReference type="ChEBI" id="CHEBI:15378"/>
        <dbReference type="ChEBI" id="CHEBI:15980"/>
        <dbReference type="ChEBI" id="CHEBI:29032"/>
        <dbReference type="ChEBI" id="CHEBI:30616"/>
        <dbReference type="ChEBI" id="CHEBI:33019"/>
        <dbReference type="ChEBI" id="CHEBI:57966"/>
        <dbReference type="ChEBI" id="CHEBI:456215"/>
        <dbReference type="EC" id="6.3.2.1"/>
    </reaction>
</comment>
<comment type="caution">
    <text evidence="9">The sequence shown here is derived from an EMBL/GenBank/DDBJ whole genome shotgun (WGS) entry which is preliminary data.</text>
</comment>
<gene>
    <name evidence="8" type="primary">panC</name>
    <name evidence="9" type="ORF">J2D77_15760</name>
</gene>
<dbReference type="PANTHER" id="PTHR21299:SF1">
    <property type="entry name" value="PANTOATE--BETA-ALANINE LIGASE"/>
    <property type="match status" value="1"/>
</dbReference>
<keyword evidence="6 8" id="KW-0067">ATP-binding</keyword>
<feature type="binding site" evidence="8">
    <location>
        <begin position="30"/>
        <end position="37"/>
    </location>
    <ligand>
        <name>ATP</name>
        <dbReference type="ChEBI" id="CHEBI:30616"/>
    </ligand>
</feature>
<feature type="active site" description="Proton donor" evidence="8">
    <location>
        <position position="37"/>
    </location>
</feature>
<evidence type="ECO:0000256" key="6">
    <source>
        <dbReference type="ARBA" id="ARBA00022840"/>
    </source>
</evidence>
<dbReference type="GO" id="GO:0004592">
    <property type="term" value="F:pantoate-beta-alanine ligase activity"/>
    <property type="evidence" value="ECO:0007669"/>
    <property type="project" value="UniProtKB-UniRule"/>
</dbReference>
<feature type="binding site" evidence="8">
    <location>
        <position position="154"/>
    </location>
    <ligand>
        <name>(R)-pantoate</name>
        <dbReference type="ChEBI" id="CHEBI:15980"/>
    </ligand>
</feature>
<dbReference type="GO" id="GO:0005524">
    <property type="term" value="F:ATP binding"/>
    <property type="evidence" value="ECO:0007669"/>
    <property type="project" value="UniProtKB-KW"/>
</dbReference>
<feature type="binding site" evidence="8">
    <location>
        <begin position="185"/>
        <end position="188"/>
    </location>
    <ligand>
        <name>ATP</name>
        <dbReference type="ChEBI" id="CHEBI:30616"/>
    </ligand>
</feature>
<keyword evidence="3 8" id="KW-0436">Ligase</keyword>
<dbReference type="HAMAP" id="MF_00158">
    <property type="entry name" value="PanC"/>
    <property type="match status" value="1"/>
</dbReference>
<comment type="function">
    <text evidence="8">Catalyzes the condensation of pantoate with beta-alanine in an ATP-dependent reaction via a pantoyl-adenylate intermediate.</text>
</comment>
<reference evidence="9" key="1">
    <citation type="submission" date="2021-03" db="EMBL/GenBank/DDBJ databases">
        <title>The complete genome sequence of Acetobacter sp. TBRC 12339.</title>
        <authorList>
            <person name="Charoenyingcharoen P."/>
            <person name="Yukphan P."/>
        </authorList>
    </citation>
    <scope>NUCLEOTIDE SEQUENCE</scope>
    <source>
        <strain evidence="9">TBRC 12339</strain>
    </source>
</reference>
<evidence type="ECO:0000256" key="7">
    <source>
        <dbReference type="ARBA" id="ARBA00048258"/>
    </source>
</evidence>
<dbReference type="Pfam" id="PF02569">
    <property type="entry name" value="Pantoate_ligase"/>
    <property type="match status" value="1"/>
</dbReference>
<dbReference type="NCBIfam" id="TIGR00018">
    <property type="entry name" value="panC"/>
    <property type="match status" value="1"/>
</dbReference>
<keyword evidence="5 8" id="KW-0547">Nucleotide-binding</keyword>
<evidence type="ECO:0000256" key="4">
    <source>
        <dbReference type="ARBA" id="ARBA00022655"/>
    </source>
</evidence>
<proteinExistence type="inferred from homology"/>
<comment type="subcellular location">
    <subcellularLocation>
        <location evidence="8">Cytoplasm</location>
    </subcellularLocation>
</comment>
<dbReference type="Proteomes" id="UP000664073">
    <property type="component" value="Unassembled WGS sequence"/>
</dbReference>
<evidence type="ECO:0000256" key="5">
    <source>
        <dbReference type="ARBA" id="ARBA00022741"/>
    </source>
</evidence>
<dbReference type="RefSeq" id="WP_207847404.1">
    <property type="nucleotide sequence ID" value="NZ_JAFVMH010000013.1"/>
</dbReference>
<keyword evidence="10" id="KW-1185">Reference proteome</keyword>
<dbReference type="AlphaFoldDB" id="A0A939KS07"/>
<comment type="similarity">
    <text evidence="2 8">Belongs to the pantothenate synthetase family.</text>
</comment>
<dbReference type="EMBL" id="JAFVMH010000013">
    <property type="protein sequence ID" value="MBO1326606.1"/>
    <property type="molecule type" value="Genomic_DNA"/>
</dbReference>
<feature type="binding site" evidence="8">
    <location>
        <position position="61"/>
    </location>
    <ligand>
        <name>(R)-pantoate</name>
        <dbReference type="ChEBI" id="CHEBI:15980"/>
    </ligand>
</feature>
<evidence type="ECO:0000313" key="10">
    <source>
        <dbReference type="Proteomes" id="UP000664073"/>
    </source>
</evidence>
<comment type="subunit">
    <text evidence="8">Homodimer.</text>
</comment>
<feature type="binding site" evidence="8">
    <location>
        <position position="61"/>
    </location>
    <ligand>
        <name>beta-alanine</name>
        <dbReference type="ChEBI" id="CHEBI:57966"/>
    </ligand>
</feature>
<accession>A0A939KS07</accession>
<keyword evidence="8" id="KW-0963">Cytoplasm</keyword>
<evidence type="ECO:0000256" key="8">
    <source>
        <dbReference type="HAMAP-Rule" id="MF_00158"/>
    </source>
</evidence>
<dbReference type="EC" id="6.3.2.1" evidence="8"/>
<dbReference type="GO" id="GO:0005829">
    <property type="term" value="C:cytosol"/>
    <property type="evidence" value="ECO:0007669"/>
    <property type="project" value="TreeGrafter"/>
</dbReference>
<name>A0A939KS07_9PROT</name>
<comment type="pathway">
    <text evidence="1 8">Cofactor biosynthesis; (R)-pantothenate biosynthesis; (R)-pantothenate from (R)-pantoate and beta-alanine: step 1/1.</text>
</comment>
<dbReference type="Gene3D" id="3.40.50.620">
    <property type="entry name" value="HUPs"/>
    <property type="match status" value="1"/>
</dbReference>
<keyword evidence="4 8" id="KW-0566">Pantothenate biosynthesis</keyword>